<reference evidence="1" key="1">
    <citation type="submission" date="2021-03" db="EMBL/GenBank/DDBJ databases">
        <authorList>
            <person name="Li Z."/>
            <person name="Yang C."/>
        </authorList>
    </citation>
    <scope>NUCLEOTIDE SEQUENCE</scope>
    <source>
        <strain evidence="1">Dzin_1.0</strain>
        <tissue evidence="1">Leaf</tissue>
    </source>
</reference>
<reference evidence="1" key="2">
    <citation type="journal article" date="2022" name="Hortic Res">
        <title>The genome of Dioscorea zingiberensis sheds light on the biosynthesis, origin and evolution of the medicinally important diosgenin saponins.</title>
        <authorList>
            <person name="Li Y."/>
            <person name="Tan C."/>
            <person name="Li Z."/>
            <person name="Guo J."/>
            <person name="Li S."/>
            <person name="Chen X."/>
            <person name="Wang C."/>
            <person name="Dai X."/>
            <person name="Yang H."/>
            <person name="Song W."/>
            <person name="Hou L."/>
            <person name="Xu J."/>
            <person name="Tong Z."/>
            <person name="Xu A."/>
            <person name="Yuan X."/>
            <person name="Wang W."/>
            <person name="Yang Q."/>
            <person name="Chen L."/>
            <person name="Sun Z."/>
            <person name="Wang K."/>
            <person name="Pan B."/>
            <person name="Chen J."/>
            <person name="Bao Y."/>
            <person name="Liu F."/>
            <person name="Qi X."/>
            <person name="Gang D.R."/>
            <person name="Wen J."/>
            <person name="Li J."/>
        </authorList>
    </citation>
    <scope>NUCLEOTIDE SEQUENCE</scope>
    <source>
        <strain evidence="1">Dzin_1.0</strain>
    </source>
</reference>
<evidence type="ECO:0000313" key="1">
    <source>
        <dbReference type="EMBL" id="KAJ0988363.1"/>
    </source>
</evidence>
<dbReference type="InterPro" id="IPR004583">
    <property type="entry name" value="DNA_repair_Rad4"/>
</dbReference>
<dbReference type="GO" id="GO:0006289">
    <property type="term" value="P:nucleotide-excision repair"/>
    <property type="evidence" value="ECO:0007669"/>
    <property type="project" value="InterPro"/>
</dbReference>
<dbReference type="GO" id="GO:0003697">
    <property type="term" value="F:single-stranded DNA binding"/>
    <property type="evidence" value="ECO:0007669"/>
    <property type="project" value="TreeGrafter"/>
</dbReference>
<protein>
    <submittedName>
        <fullName evidence="1">Uncharacterized protein</fullName>
    </submittedName>
</protein>
<dbReference type="Gene3D" id="3.90.260.10">
    <property type="entry name" value="Transglutaminase-like"/>
    <property type="match status" value="1"/>
</dbReference>
<dbReference type="GO" id="GO:0005737">
    <property type="term" value="C:cytoplasm"/>
    <property type="evidence" value="ECO:0007669"/>
    <property type="project" value="TreeGrafter"/>
</dbReference>
<dbReference type="GO" id="GO:0003684">
    <property type="term" value="F:damaged DNA binding"/>
    <property type="evidence" value="ECO:0007669"/>
    <property type="project" value="InterPro"/>
</dbReference>
<evidence type="ECO:0000313" key="2">
    <source>
        <dbReference type="Proteomes" id="UP001085076"/>
    </source>
</evidence>
<keyword evidence="2" id="KW-1185">Reference proteome</keyword>
<dbReference type="AlphaFoldDB" id="A0A9D5DAN2"/>
<dbReference type="GO" id="GO:0000111">
    <property type="term" value="C:nucleotide-excision repair factor 2 complex"/>
    <property type="evidence" value="ECO:0007669"/>
    <property type="project" value="TreeGrafter"/>
</dbReference>
<dbReference type="InterPro" id="IPR036985">
    <property type="entry name" value="Transglutaminase-like_sf"/>
</dbReference>
<dbReference type="EMBL" id="JAGGNH010000001">
    <property type="protein sequence ID" value="KAJ0988363.1"/>
    <property type="molecule type" value="Genomic_DNA"/>
</dbReference>
<dbReference type="Proteomes" id="UP001085076">
    <property type="component" value="Miscellaneous, Linkage group lg01"/>
</dbReference>
<comment type="caution">
    <text evidence="1">The sequence shown here is derived from an EMBL/GenBank/DDBJ whole genome shotgun (WGS) entry which is preliminary data.</text>
</comment>
<dbReference type="GO" id="GO:0006298">
    <property type="term" value="P:mismatch repair"/>
    <property type="evidence" value="ECO:0007669"/>
    <property type="project" value="TreeGrafter"/>
</dbReference>
<dbReference type="PANTHER" id="PTHR12135:SF0">
    <property type="entry name" value="DNA REPAIR PROTEIN COMPLEMENTING XP-C CELLS"/>
    <property type="match status" value="1"/>
</dbReference>
<sequence>MPKEKDKGNVMNVVGTISNKEEDVDVSVRRDANELEWEDGTILASESKEAYSHDYEDITIELTDFPSTTQQKPSRRATIEEKELDELVHEVHLLCLLSRGRLVDRVCNNLFLQVLYFHLYHLAYRRQLSSRTTFKFKAMMLIEDPSNEILPSLLNLFYELRKRKH</sequence>
<proteinExistence type="predicted"/>
<dbReference type="GO" id="GO:0071942">
    <property type="term" value="C:XPC complex"/>
    <property type="evidence" value="ECO:0007669"/>
    <property type="project" value="TreeGrafter"/>
</dbReference>
<gene>
    <name evidence="1" type="ORF">J5N97_006719</name>
</gene>
<organism evidence="1 2">
    <name type="scientific">Dioscorea zingiberensis</name>
    <dbReference type="NCBI Taxonomy" id="325984"/>
    <lineage>
        <taxon>Eukaryota</taxon>
        <taxon>Viridiplantae</taxon>
        <taxon>Streptophyta</taxon>
        <taxon>Embryophyta</taxon>
        <taxon>Tracheophyta</taxon>
        <taxon>Spermatophyta</taxon>
        <taxon>Magnoliopsida</taxon>
        <taxon>Liliopsida</taxon>
        <taxon>Dioscoreales</taxon>
        <taxon>Dioscoreaceae</taxon>
        <taxon>Dioscorea</taxon>
    </lineage>
</organism>
<dbReference type="PANTHER" id="PTHR12135">
    <property type="entry name" value="DNA REPAIR PROTEIN XP-C / RAD4"/>
    <property type="match status" value="1"/>
</dbReference>
<name>A0A9D5DAN2_9LILI</name>
<accession>A0A9D5DAN2</accession>
<dbReference type="OrthoDB" id="300780at2759"/>